<evidence type="ECO:0000256" key="1">
    <source>
        <dbReference type="SAM" id="MobiDB-lite"/>
    </source>
</evidence>
<sequence>MGRITVLESSLSALNLRTRSWLTYDPVTAQNVTCLRMSLSSASDMGREWSDHQAQNTVELPRLVKEFMPNLVELVLHYTYYDVSEDPNNGKGLPLHDFGESILRWILIRLSSAPNLRVLTLTNAFGLDGLDPHKDLLVGFDDFPPALEYIAAWGGNFLGAGVGRTYRFLPMPMATDPTQAERAGDNNSSQQQKQQGPKRGRLQHVPPLWRTQITHDGVWGFHLEEHEREHVLDHLSGPTPALRLS</sequence>
<accession>A0AAN6JNU5</accession>
<evidence type="ECO:0000313" key="2">
    <source>
        <dbReference type="EMBL" id="KAK0538990.1"/>
    </source>
</evidence>
<feature type="region of interest" description="Disordered" evidence="1">
    <location>
        <begin position="175"/>
        <end position="206"/>
    </location>
</feature>
<protein>
    <submittedName>
        <fullName evidence="2">Uncharacterized protein</fullName>
    </submittedName>
</protein>
<dbReference type="EMBL" id="JAPDMQ010000037">
    <property type="protein sequence ID" value="KAK0538990.1"/>
    <property type="molecule type" value="Genomic_DNA"/>
</dbReference>
<comment type="caution">
    <text evidence="2">The sequence shown here is derived from an EMBL/GenBank/DDBJ whole genome shotgun (WGS) entry which is preliminary data.</text>
</comment>
<reference evidence="2" key="1">
    <citation type="journal article" date="2023" name="PhytoFront">
        <title>Draft Genome Resources of Seven Strains of Tilletia horrida, Causal Agent of Kernel Smut of Rice.</title>
        <authorList>
            <person name="Khanal S."/>
            <person name="Antony Babu S."/>
            <person name="Zhou X.G."/>
        </authorList>
    </citation>
    <scope>NUCLEOTIDE SEQUENCE</scope>
    <source>
        <strain evidence="2">TX3</strain>
    </source>
</reference>
<gene>
    <name evidence="2" type="ORF">OC842_001113</name>
</gene>
<evidence type="ECO:0000313" key="3">
    <source>
        <dbReference type="Proteomes" id="UP001176521"/>
    </source>
</evidence>
<dbReference type="AlphaFoldDB" id="A0AAN6JNU5"/>
<organism evidence="2 3">
    <name type="scientific">Tilletia horrida</name>
    <dbReference type="NCBI Taxonomy" id="155126"/>
    <lineage>
        <taxon>Eukaryota</taxon>
        <taxon>Fungi</taxon>
        <taxon>Dikarya</taxon>
        <taxon>Basidiomycota</taxon>
        <taxon>Ustilaginomycotina</taxon>
        <taxon>Exobasidiomycetes</taxon>
        <taxon>Tilletiales</taxon>
        <taxon>Tilletiaceae</taxon>
        <taxon>Tilletia</taxon>
    </lineage>
</organism>
<name>A0AAN6JNU5_9BASI</name>
<dbReference type="Proteomes" id="UP001176521">
    <property type="component" value="Unassembled WGS sequence"/>
</dbReference>
<proteinExistence type="predicted"/>
<keyword evidence="3" id="KW-1185">Reference proteome</keyword>